<reference evidence="11 12" key="1">
    <citation type="submission" date="2016-03" db="EMBL/GenBank/DDBJ databases">
        <authorList>
            <consortium name="Pathogen Informatics"/>
        </authorList>
    </citation>
    <scope>NUCLEOTIDE SEQUENCE [LARGE SCALE GENOMIC DNA]</scope>
    <source>
        <strain evidence="11 12">NCTC13364</strain>
    </source>
</reference>
<evidence type="ECO:0000259" key="10">
    <source>
        <dbReference type="Pfam" id="PF04262"/>
    </source>
</evidence>
<dbReference type="InterPro" id="IPR014746">
    <property type="entry name" value="Gln_synth/guanido_kin_cat_dom"/>
</dbReference>
<keyword evidence="5 8" id="KW-0547">Nucleotide-binding</keyword>
<evidence type="ECO:0000256" key="1">
    <source>
        <dbReference type="ARBA" id="ARBA00005006"/>
    </source>
</evidence>
<dbReference type="Pfam" id="PF04262">
    <property type="entry name" value="Glu_cys_ligase"/>
    <property type="match status" value="1"/>
</dbReference>
<dbReference type="Proteomes" id="UP000077037">
    <property type="component" value="Unassembled WGS sequence"/>
</dbReference>
<feature type="domain" description="Glutamate--cysteine ligase" evidence="10">
    <location>
        <begin position="14"/>
        <end position="364"/>
    </location>
</feature>
<evidence type="ECO:0000256" key="4">
    <source>
        <dbReference type="ARBA" id="ARBA00022684"/>
    </source>
</evidence>
<dbReference type="GO" id="GO:0005829">
    <property type="term" value="C:cytosol"/>
    <property type="evidence" value="ECO:0007669"/>
    <property type="project" value="TreeGrafter"/>
</dbReference>
<evidence type="ECO:0000256" key="6">
    <source>
        <dbReference type="ARBA" id="ARBA00022840"/>
    </source>
</evidence>
<keyword evidence="4 8" id="KW-0317">Glutathione biosynthesis</keyword>
<evidence type="ECO:0000313" key="12">
    <source>
        <dbReference type="Proteomes" id="UP000077037"/>
    </source>
</evidence>
<dbReference type="PANTHER" id="PTHR38761">
    <property type="entry name" value="GLUTAMATE--CYSTEINE LIGASE"/>
    <property type="match status" value="1"/>
</dbReference>
<gene>
    <name evidence="8 11" type="primary">gshA</name>
    <name evidence="11" type="ORF">SAMEA1982600_01792</name>
</gene>
<evidence type="ECO:0000256" key="3">
    <source>
        <dbReference type="ARBA" id="ARBA00022598"/>
    </source>
</evidence>
<dbReference type="RefSeq" id="WP_066410696.1">
    <property type="nucleotide sequence ID" value="NZ_FKBS01000014.1"/>
</dbReference>
<dbReference type="GO" id="GO:0004357">
    <property type="term" value="F:glutamate-cysteine ligase activity"/>
    <property type="evidence" value="ECO:0007669"/>
    <property type="project" value="UniProtKB-UniRule"/>
</dbReference>
<evidence type="ECO:0000313" key="11">
    <source>
        <dbReference type="EMBL" id="SAI22414.1"/>
    </source>
</evidence>
<evidence type="ECO:0000256" key="8">
    <source>
        <dbReference type="HAMAP-Rule" id="MF_00578"/>
    </source>
</evidence>
<dbReference type="InterPro" id="IPR006334">
    <property type="entry name" value="Glut_cys_ligase"/>
</dbReference>
<dbReference type="EC" id="6.3.2.2" evidence="8"/>
<protein>
    <recommendedName>
        <fullName evidence="8">Glutamate--cysteine ligase</fullName>
        <ecNumber evidence="8">6.3.2.2</ecNumber>
    </recommendedName>
    <alternativeName>
        <fullName evidence="8">Gamma-ECS</fullName>
        <shortName evidence="8">GCS</shortName>
    </alternativeName>
    <alternativeName>
        <fullName evidence="8">Gamma-glutamylcysteine synthetase</fullName>
    </alternativeName>
</protein>
<dbReference type="HAMAP" id="MF_00578">
    <property type="entry name" value="Glu_cys_ligase"/>
    <property type="match status" value="1"/>
</dbReference>
<dbReference type="EMBL" id="FKBS01000014">
    <property type="protein sequence ID" value="SAI22414.1"/>
    <property type="molecule type" value="Genomic_DNA"/>
</dbReference>
<accession>A0A157NMY9</accession>
<dbReference type="GO" id="GO:0006750">
    <property type="term" value="P:glutathione biosynthetic process"/>
    <property type="evidence" value="ECO:0007669"/>
    <property type="project" value="UniProtKB-UniRule"/>
</dbReference>
<dbReference type="AlphaFoldDB" id="A0A157NMY9"/>
<dbReference type="PANTHER" id="PTHR38761:SF1">
    <property type="entry name" value="GLUTAMATE--CYSTEINE LIGASE"/>
    <property type="match status" value="1"/>
</dbReference>
<comment type="similarity">
    <text evidence="2 8">Belongs to the glutamate--cysteine ligase type 1 family. Type 1 subfamily.</text>
</comment>
<sequence>MTDTAATRHARLEANATLLRQALRGIEKEGLRVDPRGALALTPHPARLGSALTNEHVTTDYSESLLELITGTHDNVDGLLAELTDTHRHVYSVLDGEYIWNQSMPATLPAEADIPIAWYGTSNTGMLKHVYRRGLAERYGKTMQCIAGVHYNFSLPDAVWEVLSPEETDPVQRRSRGYISLIRNFTRYSWLLMYLFGSAPALSRDFMRGQPHALQLLGEDTLYLPYATSLRMSDLGYQNKAQSQLKLCYNDLDTFLGRLYSAVTQPWPAYQALGTHRDGQWIQLNTNVLQIENEYYSSIRPKRATGRCERPITALAERGVQYVEVRCLDIDPTSPVGITADTARFVDAFLLYCAASDSPFFGPDGYCQLSADNFSVVVKEGRKPGLMLNREGSPISLAQWSDEMLDAIAPYAALYDKASGGTAYADALQRQRAKLADPASTPSARLLDALRASGGSFHDYSLAQSRLHGEALRAQPLPAEQAAAFDADAQRSHEEQRKLEAGDTVDFETYVAKYHEALKNPLPRAA</sequence>
<dbReference type="SUPFAM" id="SSF55931">
    <property type="entry name" value="Glutamine synthetase/guanido kinase"/>
    <property type="match status" value="1"/>
</dbReference>
<name>A0A157NMY9_9BORD</name>
<evidence type="ECO:0000256" key="2">
    <source>
        <dbReference type="ARBA" id="ARBA00008772"/>
    </source>
</evidence>
<dbReference type="NCBIfam" id="TIGR01434">
    <property type="entry name" value="glu_cys_ligase"/>
    <property type="match status" value="1"/>
</dbReference>
<dbReference type="OrthoDB" id="9803907at2"/>
<evidence type="ECO:0000256" key="9">
    <source>
        <dbReference type="RuleBase" id="RU004391"/>
    </source>
</evidence>
<evidence type="ECO:0000256" key="7">
    <source>
        <dbReference type="ARBA" id="ARBA00048819"/>
    </source>
</evidence>
<dbReference type="GO" id="GO:0046872">
    <property type="term" value="F:metal ion binding"/>
    <property type="evidence" value="ECO:0007669"/>
    <property type="project" value="TreeGrafter"/>
</dbReference>
<comment type="catalytic activity">
    <reaction evidence="7 8 9">
        <text>L-cysteine + L-glutamate + ATP = gamma-L-glutamyl-L-cysteine + ADP + phosphate + H(+)</text>
        <dbReference type="Rhea" id="RHEA:13285"/>
        <dbReference type="ChEBI" id="CHEBI:15378"/>
        <dbReference type="ChEBI" id="CHEBI:29985"/>
        <dbReference type="ChEBI" id="CHEBI:30616"/>
        <dbReference type="ChEBI" id="CHEBI:35235"/>
        <dbReference type="ChEBI" id="CHEBI:43474"/>
        <dbReference type="ChEBI" id="CHEBI:58173"/>
        <dbReference type="ChEBI" id="CHEBI:456216"/>
        <dbReference type="EC" id="6.3.2.2"/>
    </reaction>
</comment>
<dbReference type="GO" id="GO:0005524">
    <property type="term" value="F:ATP binding"/>
    <property type="evidence" value="ECO:0007669"/>
    <property type="project" value="UniProtKB-KW"/>
</dbReference>
<dbReference type="UniPathway" id="UPA00142">
    <property type="reaction ID" value="UER00209"/>
</dbReference>
<dbReference type="Gene3D" id="3.30.590.20">
    <property type="match status" value="1"/>
</dbReference>
<keyword evidence="6 8" id="KW-0067">ATP-binding</keyword>
<comment type="pathway">
    <text evidence="1 8 9">Sulfur metabolism; glutathione biosynthesis; glutathione from L-cysteine and L-glutamate: step 1/2.</text>
</comment>
<proteinExistence type="inferred from homology"/>
<dbReference type="InterPro" id="IPR007370">
    <property type="entry name" value="Glu_cys_ligase"/>
</dbReference>
<keyword evidence="3 8" id="KW-0436">Ligase</keyword>
<organism evidence="11 12">
    <name type="scientific">Bordetella ansorpii</name>
    <dbReference type="NCBI Taxonomy" id="288768"/>
    <lineage>
        <taxon>Bacteria</taxon>
        <taxon>Pseudomonadati</taxon>
        <taxon>Pseudomonadota</taxon>
        <taxon>Betaproteobacteria</taxon>
        <taxon>Burkholderiales</taxon>
        <taxon>Alcaligenaceae</taxon>
        <taxon>Bordetella</taxon>
    </lineage>
</organism>
<evidence type="ECO:0000256" key="5">
    <source>
        <dbReference type="ARBA" id="ARBA00022741"/>
    </source>
</evidence>